<dbReference type="Proteomes" id="UP000095463">
    <property type="component" value="Unassembled WGS sequence"/>
</dbReference>
<evidence type="ECO:0008006" key="3">
    <source>
        <dbReference type="Google" id="ProtNLM"/>
    </source>
</evidence>
<dbReference type="OrthoDB" id="5624218at2"/>
<gene>
    <name evidence="1" type="ORF">VW23_021945</name>
</gene>
<dbReference type="InterPro" id="IPR006311">
    <property type="entry name" value="TAT_signal"/>
</dbReference>
<dbReference type="Pfam" id="PF07433">
    <property type="entry name" value="DUF1513"/>
    <property type="match status" value="1"/>
</dbReference>
<organism evidence="1 2">
    <name type="scientific">Devosia insulae DS-56</name>
    <dbReference type="NCBI Taxonomy" id="1116389"/>
    <lineage>
        <taxon>Bacteria</taxon>
        <taxon>Pseudomonadati</taxon>
        <taxon>Pseudomonadota</taxon>
        <taxon>Alphaproteobacteria</taxon>
        <taxon>Hyphomicrobiales</taxon>
        <taxon>Devosiaceae</taxon>
        <taxon>Devosia</taxon>
    </lineage>
</organism>
<evidence type="ECO:0000313" key="2">
    <source>
        <dbReference type="Proteomes" id="UP000095463"/>
    </source>
</evidence>
<dbReference type="EMBL" id="LAJE02000218">
    <property type="protein sequence ID" value="OEO30317.1"/>
    <property type="molecule type" value="Genomic_DNA"/>
</dbReference>
<accession>A0A1E5XNY6</accession>
<comment type="caution">
    <text evidence="1">The sequence shown here is derived from an EMBL/GenBank/DDBJ whole genome shotgun (WGS) entry which is preliminary data.</text>
</comment>
<dbReference type="PIRSF" id="PIRSF028101">
    <property type="entry name" value="UCP028101"/>
    <property type="match status" value="1"/>
</dbReference>
<dbReference type="Gene3D" id="2.130.10.10">
    <property type="entry name" value="YVTN repeat-like/Quinoprotein amine dehydrogenase"/>
    <property type="match status" value="1"/>
</dbReference>
<dbReference type="PROSITE" id="PS51318">
    <property type="entry name" value="TAT"/>
    <property type="match status" value="1"/>
</dbReference>
<reference evidence="1 2" key="1">
    <citation type="journal article" date="2015" name="Genome Announc.">
        <title>Genome Assemblies of Three Soil-Associated Devosia species: D. insulae, D. limi, and D. soli.</title>
        <authorList>
            <person name="Hassan Y.I."/>
            <person name="Lepp D."/>
            <person name="Zhou T."/>
        </authorList>
    </citation>
    <scope>NUCLEOTIDE SEQUENCE [LARGE SCALE GENOMIC DNA]</scope>
    <source>
        <strain evidence="1 2">DS-56</strain>
    </source>
</reference>
<dbReference type="InterPro" id="IPR015943">
    <property type="entry name" value="WD40/YVTN_repeat-like_dom_sf"/>
</dbReference>
<dbReference type="AlphaFoldDB" id="A0A1E5XNY6"/>
<name>A0A1E5XNY6_9HYPH</name>
<dbReference type="InterPro" id="IPR008311">
    <property type="entry name" value="UCP028101"/>
</dbReference>
<sequence length="365" mass="38748">MWQRRAFLKAAGVGFAAALLPRRAEALERAELIFASSIQKREGGFGAALVNEAGSVISTVDLPDRGHDITFSPTSGQGVVFARQPGTFAVIFDPRGGSQPQTLTSIEGRHFFGHGAFSPDGKLLYATENDFDNARGVIGIYDVAGGYKRIGEFDTFGTGPHEMLLMPDGETFVVANGGIETHPDYGRTELNLDSMDPSIAFVDRRSGQRIGQLRLDGGLHQLSIRHMAFDHQGRVWFGCQFRGPSADRPQLVGYATRDGEIRLIELPDATLGELRNYIGSVAASADGGLIGVSSPEGNTILAIDPDIATVVASLGLDNGCGIAPDRVGLLASSGEGALSGLAGSPAPLTTFELNFDNHLRLLKPV</sequence>
<proteinExistence type="predicted"/>
<protein>
    <recommendedName>
        <fullName evidence="3">DUF1513 domain-containing protein</fullName>
    </recommendedName>
</protein>
<evidence type="ECO:0000313" key="1">
    <source>
        <dbReference type="EMBL" id="OEO30317.1"/>
    </source>
</evidence>
<dbReference type="SUPFAM" id="SSF75011">
    <property type="entry name" value="3-carboxy-cis,cis-mucoante lactonizing enzyme"/>
    <property type="match status" value="1"/>
</dbReference>
<dbReference type="RefSeq" id="WP_069910465.1">
    <property type="nucleotide sequence ID" value="NZ_LAJE02000218.1"/>
</dbReference>
<keyword evidence="2" id="KW-1185">Reference proteome</keyword>